<sequence>MIIQLDNGNFHNVKKLKIPDNIILIFQPPHCPESNPIEQIWQYLKKGLRWKLPRDLEELRLLIGQRLEEMNKEVIASIVGGGYILDALSVVGI</sequence>
<evidence type="ECO:0000313" key="3">
    <source>
        <dbReference type="Proteomes" id="UP000324689"/>
    </source>
</evidence>
<accession>A0A5A5RZR6</accession>
<gene>
    <name evidence="2" type="ORF">MiTs_02453</name>
</gene>
<reference evidence="2 3" key="1">
    <citation type="submission" date="2018-09" db="EMBL/GenBank/DDBJ databases">
        <title>Evolutionary history of phycoerythrin pigmentation in the water bloom-forming cyanobacterium Microcystis aeruginosa.</title>
        <authorList>
            <person name="Tanabe Y."/>
            <person name="Tanabe Y."/>
            <person name="Yamaguchi H."/>
        </authorList>
    </citation>
    <scope>NUCLEOTIDE SEQUENCE [LARGE SCALE GENOMIC DNA]</scope>
    <source>
        <strain evidence="2 3">NIES-2521</strain>
    </source>
</reference>
<dbReference type="Pfam" id="PF13358">
    <property type="entry name" value="DDE_3"/>
    <property type="match status" value="1"/>
</dbReference>
<evidence type="ECO:0000259" key="1">
    <source>
        <dbReference type="Pfam" id="PF13358"/>
    </source>
</evidence>
<dbReference type="InterPro" id="IPR038717">
    <property type="entry name" value="Tc1-like_DDE_dom"/>
</dbReference>
<comment type="caution">
    <text evidence="2">The sequence shown here is derived from an EMBL/GenBank/DDBJ whole genome shotgun (WGS) entry which is preliminary data.</text>
</comment>
<dbReference type="GO" id="GO:0003676">
    <property type="term" value="F:nucleic acid binding"/>
    <property type="evidence" value="ECO:0007669"/>
    <property type="project" value="InterPro"/>
</dbReference>
<dbReference type="Gene3D" id="3.30.420.10">
    <property type="entry name" value="Ribonuclease H-like superfamily/Ribonuclease H"/>
    <property type="match status" value="1"/>
</dbReference>
<name>A0A5A5RZR6_MICAE</name>
<evidence type="ECO:0000313" key="2">
    <source>
        <dbReference type="EMBL" id="GCA80445.1"/>
    </source>
</evidence>
<protein>
    <recommendedName>
        <fullName evidence="1">Tc1-like transposase DDE domain-containing protein</fullName>
    </recommendedName>
</protein>
<organism evidence="2 3">
    <name type="scientific">Microcystis aeruginosa NIES-2521</name>
    <dbReference type="NCBI Taxonomy" id="2303983"/>
    <lineage>
        <taxon>Bacteria</taxon>
        <taxon>Bacillati</taxon>
        <taxon>Cyanobacteriota</taxon>
        <taxon>Cyanophyceae</taxon>
        <taxon>Oscillatoriophycideae</taxon>
        <taxon>Chroococcales</taxon>
        <taxon>Microcystaceae</taxon>
        <taxon>Microcystis</taxon>
    </lineage>
</organism>
<proteinExistence type="predicted"/>
<feature type="domain" description="Tc1-like transposase DDE" evidence="1">
    <location>
        <begin position="2"/>
        <end position="60"/>
    </location>
</feature>
<dbReference type="AlphaFoldDB" id="A0A5A5RZR6"/>
<dbReference type="EMBL" id="BHVQ01000029">
    <property type="protein sequence ID" value="GCA80445.1"/>
    <property type="molecule type" value="Genomic_DNA"/>
</dbReference>
<dbReference type="Proteomes" id="UP000324689">
    <property type="component" value="Unassembled WGS sequence"/>
</dbReference>
<dbReference type="InterPro" id="IPR036397">
    <property type="entry name" value="RNaseH_sf"/>
</dbReference>